<organism evidence="12 13">
    <name type="scientific">Bacteroides graminisolvens DSM 19988 = JCM 15093</name>
    <dbReference type="NCBI Taxonomy" id="1121097"/>
    <lineage>
        <taxon>Bacteria</taxon>
        <taxon>Pseudomonadati</taxon>
        <taxon>Bacteroidota</taxon>
        <taxon>Bacteroidia</taxon>
        <taxon>Bacteroidales</taxon>
        <taxon>Bacteroidaceae</taxon>
        <taxon>Bacteroides</taxon>
    </lineage>
</organism>
<dbReference type="PANTHER" id="PTHR42904">
    <property type="entry name" value="NUDIX HYDROLASE, NUDC SUBFAMILY"/>
    <property type="match status" value="1"/>
</dbReference>
<proteinExistence type="inferred from homology"/>
<evidence type="ECO:0000313" key="12">
    <source>
        <dbReference type="EMBL" id="GAK36226.1"/>
    </source>
</evidence>
<keyword evidence="6 10" id="KW-0378">Hydrolase</keyword>
<dbReference type="AlphaFoldDB" id="A0A069D1R4"/>
<evidence type="ECO:0000259" key="11">
    <source>
        <dbReference type="PROSITE" id="PS51462"/>
    </source>
</evidence>
<evidence type="ECO:0000256" key="1">
    <source>
        <dbReference type="ARBA" id="ARBA00001946"/>
    </source>
</evidence>
<dbReference type="eggNOG" id="COG2816">
    <property type="taxonomic scope" value="Bacteria"/>
</dbReference>
<dbReference type="Pfam" id="PF09297">
    <property type="entry name" value="Zn_ribbon_NUD"/>
    <property type="match status" value="1"/>
</dbReference>
<keyword evidence="13" id="KW-1185">Reference proteome</keyword>
<evidence type="ECO:0000256" key="7">
    <source>
        <dbReference type="ARBA" id="ARBA00022842"/>
    </source>
</evidence>
<dbReference type="Gene3D" id="3.90.79.20">
    <property type="match status" value="1"/>
</dbReference>
<reference evidence="12 13" key="1">
    <citation type="journal article" date="2015" name="Microbes Environ.">
        <title>Distribution and evolution of nitrogen fixation genes in the phylum bacteroidetes.</title>
        <authorList>
            <person name="Inoue J."/>
            <person name="Oshima K."/>
            <person name="Suda W."/>
            <person name="Sakamoto M."/>
            <person name="Iino T."/>
            <person name="Noda S."/>
            <person name="Hongoh Y."/>
            <person name="Hattori M."/>
            <person name="Ohkuma M."/>
        </authorList>
    </citation>
    <scope>NUCLEOTIDE SEQUENCE [LARGE SCALE GENOMIC DNA]</scope>
    <source>
        <strain evidence="12 13">JCM 15093</strain>
    </source>
</reference>
<comment type="catalytic activity">
    <reaction evidence="9">
        <text>a 5'-end NAD(+)-phospho-ribonucleoside in mRNA + H2O = a 5'-end phospho-adenosine-phospho-ribonucleoside in mRNA + beta-nicotinamide D-ribonucleotide + 2 H(+)</text>
        <dbReference type="Rhea" id="RHEA:60876"/>
        <dbReference type="Rhea" id="RHEA-COMP:15698"/>
        <dbReference type="Rhea" id="RHEA-COMP:15719"/>
        <dbReference type="ChEBI" id="CHEBI:14649"/>
        <dbReference type="ChEBI" id="CHEBI:15377"/>
        <dbReference type="ChEBI" id="CHEBI:15378"/>
        <dbReference type="ChEBI" id="CHEBI:144029"/>
        <dbReference type="ChEBI" id="CHEBI:144051"/>
    </reaction>
    <physiologicalReaction direction="left-to-right" evidence="9">
        <dbReference type="Rhea" id="RHEA:60877"/>
    </physiologicalReaction>
</comment>
<dbReference type="EMBL" id="BAJS01000005">
    <property type="protein sequence ID" value="GAK36226.1"/>
    <property type="molecule type" value="Genomic_DNA"/>
</dbReference>
<dbReference type="InterPro" id="IPR015376">
    <property type="entry name" value="Znr_NADH_PPase"/>
</dbReference>
<dbReference type="OrthoDB" id="9787476at2"/>
<evidence type="ECO:0000256" key="4">
    <source>
        <dbReference type="ARBA" id="ARBA00012381"/>
    </source>
</evidence>
<dbReference type="PROSITE" id="PS00893">
    <property type="entry name" value="NUDIX_BOX"/>
    <property type="match status" value="1"/>
</dbReference>
<evidence type="ECO:0000256" key="10">
    <source>
        <dbReference type="RuleBase" id="RU003476"/>
    </source>
</evidence>
<dbReference type="CDD" id="cd03429">
    <property type="entry name" value="NUDIX_NADH_pyrophosphatase_Nudt13"/>
    <property type="match status" value="1"/>
</dbReference>
<dbReference type="FunFam" id="3.90.79.10:FF:000051">
    <property type="entry name" value="Probable NADH pyrophosphatase"/>
    <property type="match status" value="1"/>
</dbReference>
<dbReference type="GO" id="GO:0006742">
    <property type="term" value="P:NADP+ catabolic process"/>
    <property type="evidence" value="ECO:0007669"/>
    <property type="project" value="TreeGrafter"/>
</dbReference>
<evidence type="ECO:0000313" key="13">
    <source>
        <dbReference type="Proteomes" id="UP000027601"/>
    </source>
</evidence>
<comment type="caution">
    <text evidence="12">The sequence shown here is derived from an EMBL/GenBank/DDBJ whole genome shotgun (WGS) entry which is preliminary data.</text>
</comment>
<dbReference type="PANTHER" id="PTHR42904:SF6">
    <property type="entry name" value="NAD-CAPPED RNA HYDROLASE NUDT12"/>
    <property type="match status" value="1"/>
</dbReference>
<keyword evidence="7" id="KW-0460">Magnesium</keyword>
<comment type="cofactor">
    <cofactor evidence="2">
        <name>Zn(2+)</name>
        <dbReference type="ChEBI" id="CHEBI:29105"/>
    </cofactor>
</comment>
<evidence type="ECO:0000256" key="8">
    <source>
        <dbReference type="ARBA" id="ARBA00023027"/>
    </source>
</evidence>
<dbReference type="GO" id="GO:0005829">
    <property type="term" value="C:cytosol"/>
    <property type="evidence" value="ECO:0007669"/>
    <property type="project" value="TreeGrafter"/>
</dbReference>
<dbReference type="InterPro" id="IPR015797">
    <property type="entry name" value="NUDIX_hydrolase-like_dom_sf"/>
</dbReference>
<dbReference type="Proteomes" id="UP000027601">
    <property type="component" value="Unassembled WGS sequence"/>
</dbReference>
<dbReference type="InterPro" id="IPR020476">
    <property type="entry name" value="Nudix_hydrolase"/>
</dbReference>
<gene>
    <name evidence="12" type="ORF">JCM15093_1374</name>
</gene>
<dbReference type="InterPro" id="IPR050241">
    <property type="entry name" value="NAD-cap_RNA_hydrolase_NudC"/>
</dbReference>
<dbReference type="PROSITE" id="PS51462">
    <property type="entry name" value="NUDIX"/>
    <property type="match status" value="1"/>
</dbReference>
<keyword evidence="8" id="KW-0520">NAD</keyword>
<dbReference type="NCBIfam" id="NF001299">
    <property type="entry name" value="PRK00241.1"/>
    <property type="match status" value="1"/>
</dbReference>
<dbReference type="InterPro" id="IPR015375">
    <property type="entry name" value="NADH_PPase-like_N"/>
</dbReference>
<evidence type="ECO:0000256" key="6">
    <source>
        <dbReference type="ARBA" id="ARBA00022801"/>
    </source>
</evidence>
<feature type="domain" description="Nudix hydrolase" evidence="11">
    <location>
        <begin position="130"/>
        <end position="258"/>
    </location>
</feature>
<dbReference type="EC" id="3.6.1.22" evidence="4"/>
<dbReference type="Pfam" id="PF00293">
    <property type="entry name" value="NUDIX"/>
    <property type="match status" value="1"/>
</dbReference>
<dbReference type="GO" id="GO:0035529">
    <property type="term" value="F:NADH pyrophosphatase activity"/>
    <property type="evidence" value="ECO:0007669"/>
    <property type="project" value="TreeGrafter"/>
</dbReference>
<dbReference type="GO" id="GO:0046872">
    <property type="term" value="F:metal ion binding"/>
    <property type="evidence" value="ECO:0007669"/>
    <property type="project" value="UniProtKB-KW"/>
</dbReference>
<dbReference type="InterPro" id="IPR000086">
    <property type="entry name" value="NUDIX_hydrolase_dom"/>
</dbReference>
<sequence length="261" mass="29848">MKAETEQVHWLVFFNDQLLLEKKDNKCVLPLGIQPPVKPLADTTIHSITTPMGQVCKAFSIDEAVHENEKFFMTGLRASYDCLPYSQYQIAGKAHEILHWDKNSNFCPACGTPTEKREPIMKKCPNCGNELYPAISTAILALIQKEDSLLLVHARNFRGPFHSLVAGFLETGETLEECVAREVMEETGLKIKNIKYFGNQPWPYPSGLMVGFIADYESGEIKLQEEELSEGRFYTKDHLPELPRRLSLARKMIDWWIEKQK</sequence>
<evidence type="ECO:0000256" key="2">
    <source>
        <dbReference type="ARBA" id="ARBA00001947"/>
    </source>
</evidence>
<dbReference type="Gene3D" id="3.90.79.10">
    <property type="entry name" value="Nucleoside Triphosphate Pyrophosphohydrolase"/>
    <property type="match status" value="1"/>
</dbReference>
<dbReference type="SUPFAM" id="SSF55811">
    <property type="entry name" value="Nudix"/>
    <property type="match status" value="2"/>
</dbReference>
<evidence type="ECO:0000256" key="3">
    <source>
        <dbReference type="ARBA" id="ARBA00009595"/>
    </source>
</evidence>
<evidence type="ECO:0000256" key="9">
    <source>
        <dbReference type="ARBA" id="ARBA00023679"/>
    </source>
</evidence>
<dbReference type="STRING" id="1121097.GCA_000428125_01666"/>
<evidence type="ECO:0000256" key="5">
    <source>
        <dbReference type="ARBA" id="ARBA00022723"/>
    </source>
</evidence>
<keyword evidence="5" id="KW-0479">Metal-binding</keyword>
<name>A0A069D1R4_9BACE</name>
<accession>A0A069D1R4</accession>
<dbReference type="RefSeq" id="WP_024996182.1">
    <property type="nucleotide sequence ID" value="NZ_ATZI01000005.1"/>
</dbReference>
<dbReference type="InterPro" id="IPR049734">
    <property type="entry name" value="NudC-like_C"/>
</dbReference>
<comment type="cofactor">
    <cofactor evidence="1">
        <name>Mg(2+)</name>
        <dbReference type="ChEBI" id="CHEBI:18420"/>
    </cofactor>
</comment>
<dbReference type="GO" id="GO:0019677">
    <property type="term" value="P:NAD+ catabolic process"/>
    <property type="evidence" value="ECO:0007669"/>
    <property type="project" value="TreeGrafter"/>
</dbReference>
<comment type="similarity">
    <text evidence="3">Belongs to the Nudix hydrolase family. NudC subfamily.</text>
</comment>
<dbReference type="PRINTS" id="PR00502">
    <property type="entry name" value="NUDIXFAMILY"/>
</dbReference>
<dbReference type="InterPro" id="IPR020084">
    <property type="entry name" value="NUDIX_hydrolase_CS"/>
</dbReference>
<protein>
    <recommendedName>
        <fullName evidence="4">NAD(+) diphosphatase</fullName>
        <ecNumber evidence="4">3.6.1.22</ecNumber>
    </recommendedName>
</protein>
<dbReference type="Pfam" id="PF09296">
    <property type="entry name" value="NUDIX-like"/>
    <property type="match status" value="1"/>
</dbReference>